<organism evidence="11 12">
    <name type="scientific">Burkholderia pseudomultivorans</name>
    <dbReference type="NCBI Taxonomy" id="1207504"/>
    <lineage>
        <taxon>Bacteria</taxon>
        <taxon>Pseudomonadati</taxon>
        <taxon>Pseudomonadota</taxon>
        <taxon>Betaproteobacteria</taxon>
        <taxon>Burkholderiales</taxon>
        <taxon>Burkholderiaceae</taxon>
        <taxon>Burkholderia</taxon>
        <taxon>Burkholderia cepacia complex</taxon>
    </lineage>
</organism>
<evidence type="ECO:0000256" key="8">
    <source>
        <dbReference type="ARBA" id="ARBA00023136"/>
    </source>
</evidence>
<evidence type="ECO:0000256" key="9">
    <source>
        <dbReference type="SAM" id="Phobius"/>
    </source>
</evidence>
<dbReference type="EMBL" id="LPJR01000049">
    <property type="protein sequence ID" value="KWF25951.1"/>
    <property type="molecule type" value="Genomic_DNA"/>
</dbReference>
<proteinExistence type="inferred from homology"/>
<feature type="transmembrane region" description="Helical" evidence="9">
    <location>
        <begin position="22"/>
        <end position="43"/>
    </location>
</feature>
<keyword evidence="6 9" id="KW-0812">Transmembrane</keyword>
<dbReference type="PANTHER" id="PTHR30386:SF19">
    <property type="entry name" value="MULTIDRUG EXPORT PROTEIN EMRA-RELATED"/>
    <property type="match status" value="1"/>
</dbReference>
<dbReference type="Pfam" id="PF25885">
    <property type="entry name" value="HH_EMRA"/>
    <property type="match status" value="1"/>
</dbReference>
<dbReference type="InterPro" id="IPR050739">
    <property type="entry name" value="MFP"/>
</dbReference>
<gene>
    <name evidence="11" type="ORF">WT56_20190</name>
</gene>
<reference evidence="11 12" key="1">
    <citation type="submission" date="2015-11" db="EMBL/GenBank/DDBJ databases">
        <title>Expanding the genomic diversity of Burkholderia species for the development of highly accurate diagnostics.</title>
        <authorList>
            <person name="Sahl J."/>
            <person name="Keim P."/>
            <person name="Wagner D."/>
        </authorList>
    </citation>
    <scope>NUCLEOTIDE SEQUENCE [LARGE SCALE GENOMIC DNA]</scope>
    <source>
        <strain evidence="11 12">MSMB368WGS</strain>
    </source>
</reference>
<evidence type="ECO:0000256" key="1">
    <source>
        <dbReference type="ARBA" id="ARBA00004377"/>
    </source>
</evidence>
<sequence>MSDPQQNAASAQPQNNGKRKRMMTLLVVVILIAAIAYGLYYFLVARFHEETDDAYVNGNVVQITPQVTGTVIAVKADDTQTVKAGDPLVVLDPADSQVALQQAEANLAQTVRQVRGLFVNDDQYRAQVALRQSDLSKAEDDLRRRMAVAQTGAVSQEEISHARDAVRAAQASVDAAQQQLASNRALTANTTIASHPNVLAAAAKVRDAYLANARNTLPAPVTGYVAKRSVQVGQRVSPGTPLMSVVPLNAVWVDANFKEVQLKHMRIGQPVELTADIYGSSVVYHGKVVGFSAGTGSAFSLLPAQNATGNWIKVVQRLPVRIELDPKDLDKHPLRIGLSMQVDVNIKDERGDQLVNVPNTVYETNVFAKYGDEADAEIARIIAENAGGNAPAPAAAKQSGVAEMM</sequence>
<dbReference type="GO" id="GO:0015721">
    <property type="term" value="P:bile acid and bile salt transport"/>
    <property type="evidence" value="ECO:0007669"/>
    <property type="project" value="UniProtKB-ARBA"/>
</dbReference>
<dbReference type="GO" id="GO:1990961">
    <property type="term" value="P:xenobiotic detoxification by transmembrane export across the plasma membrane"/>
    <property type="evidence" value="ECO:0007669"/>
    <property type="project" value="InterPro"/>
</dbReference>
<feature type="domain" description="Multidrug export protein EmrA/FarA alpha-helical hairpin" evidence="10">
    <location>
        <begin position="95"/>
        <end position="214"/>
    </location>
</feature>
<dbReference type="InterPro" id="IPR005694">
    <property type="entry name" value="MFP_proteobact"/>
</dbReference>
<keyword evidence="8 9" id="KW-0472">Membrane</keyword>
<comment type="caution">
    <text evidence="11">The sequence shown here is derived from an EMBL/GenBank/DDBJ whole genome shotgun (WGS) entry which is preliminary data.</text>
</comment>
<evidence type="ECO:0000256" key="4">
    <source>
        <dbReference type="ARBA" id="ARBA00022475"/>
    </source>
</evidence>
<dbReference type="FunFam" id="2.40.30.170:FF:000003">
    <property type="entry name" value="Multidrug resistance protein A"/>
    <property type="match status" value="1"/>
</dbReference>
<dbReference type="GO" id="GO:0042910">
    <property type="term" value="F:xenobiotic transmembrane transporter activity"/>
    <property type="evidence" value="ECO:0007669"/>
    <property type="project" value="InterPro"/>
</dbReference>
<evidence type="ECO:0000256" key="6">
    <source>
        <dbReference type="ARBA" id="ARBA00022692"/>
    </source>
</evidence>
<keyword evidence="4" id="KW-1003">Cell membrane</keyword>
<evidence type="ECO:0000313" key="11">
    <source>
        <dbReference type="EMBL" id="KWF25951.1"/>
    </source>
</evidence>
<dbReference type="Gene3D" id="2.40.30.170">
    <property type="match status" value="1"/>
</dbReference>
<evidence type="ECO:0000256" key="2">
    <source>
        <dbReference type="ARBA" id="ARBA00009477"/>
    </source>
</evidence>
<evidence type="ECO:0000259" key="10">
    <source>
        <dbReference type="Pfam" id="PF25885"/>
    </source>
</evidence>
<dbReference type="RefSeq" id="WP_060243635.1">
    <property type="nucleotide sequence ID" value="NZ_LPJR01000049.1"/>
</dbReference>
<dbReference type="GO" id="GO:0046677">
    <property type="term" value="P:response to antibiotic"/>
    <property type="evidence" value="ECO:0007669"/>
    <property type="project" value="UniProtKB-ARBA"/>
</dbReference>
<evidence type="ECO:0000256" key="7">
    <source>
        <dbReference type="ARBA" id="ARBA00022989"/>
    </source>
</evidence>
<dbReference type="NCBIfam" id="TIGR00998">
    <property type="entry name" value="8a0101"/>
    <property type="match status" value="1"/>
</dbReference>
<evidence type="ECO:0000256" key="3">
    <source>
        <dbReference type="ARBA" id="ARBA00022448"/>
    </source>
</evidence>
<dbReference type="PANTHER" id="PTHR30386">
    <property type="entry name" value="MEMBRANE FUSION SUBUNIT OF EMRAB-TOLC MULTIDRUG EFFLUX PUMP"/>
    <property type="match status" value="1"/>
</dbReference>
<comment type="subcellular location">
    <subcellularLocation>
        <location evidence="1">Cell inner membrane</location>
        <topology evidence="1">Single-pass membrane protein</topology>
    </subcellularLocation>
</comment>
<dbReference type="InterPro" id="IPR058633">
    <property type="entry name" value="EmrA/FarA_HH"/>
</dbReference>
<keyword evidence="7 9" id="KW-1133">Transmembrane helix</keyword>
<dbReference type="Proteomes" id="UP000062912">
    <property type="component" value="Unassembled WGS sequence"/>
</dbReference>
<comment type="similarity">
    <text evidence="2">Belongs to the membrane fusion protein (MFP) (TC 8.A.1) family.</text>
</comment>
<keyword evidence="3" id="KW-0813">Transport</keyword>
<evidence type="ECO:0000256" key="5">
    <source>
        <dbReference type="ARBA" id="ARBA00022519"/>
    </source>
</evidence>
<protein>
    <submittedName>
        <fullName evidence="11">Hemolysin D</fullName>
    </submittedName>
</protein>
<name>A0A132EF99_9BURK</name>
<dbReference type="OrthoDB" id="9811754at2"/>
<accession>A0A132EF99</accession>
<dbReference type="AlphaFoldDB" id="A0A132EF99"/>
<keyword evidence="5" id="KW-0997">Cell inner membrane</keyword>
<dbReference type="SUPFAM" id="SSF111369">
    <property type="entry name" value="HlyD-like secretion proteins"/>
    <property type="match status" value="3"/>
</dbReference>
<dbReference type="GO" id="GO:0005886">
    <property type="term" value="C:plasma membrane"/>
    <property type="evidence" value="ECO:0007669"/>
    <property type="project" value="UniProtKB-SubCell"/>
</dbReference>
<dbReference type="Gene3D" id="1.10.287.470">
    <property type="entry name" value="Helix hairpin bin"/>
    <property type="match status" value="1"/>
</dbReference>
<dbReference type="Gene3D" id="2.40.50.100">
    <property type="match status" value="1"/>
</dbReference>
<evidence type="ECO:0000313" key="12">
    <source>
        <dbReference type="Proteomes" id="UP000062912"/>
    </source>
</evidence>